<organism evidence="1">
    <name type="scientific">marine sediment metagenome</name>
    <dbReference type="NCBI Taxonomy" id="412755"/>
    <lineage>
        <taxon>unclassified sequences</taxon>
        <taxon>metagenomes</taxon>
        <taxon>ecological metagenomes</taxon>
    </lineage>
</organism>
<proteinExistence type="predicted"/>
<evidence type="ECO:0000313" key="1">
    <source>
        <dbReference type="EMBL" id="GAH75959.1"/>
    </source>
</evidence>
<gene>
    <name evidence="1" type="ORF">S03H2_46242</name>
</gene>
<reference evidence="1" key="1">
    <citation type="journal article" date="2014" name="Front. Microbiol.">
        <title>High frequency of phylogenetically diverse reductive dehalogenase-homologous genes in deep subseafloor sedimentary metagenomes.</title>
        <authorList>
            <person name="Kawai M."/>
            <person name="Futagami T."/>
            <person name="Toyoda A."/>
            <person name="Takaki Y."/>
            <person name="Nishi S."/>
            <person name="Hori S."/>
            <person name="Arai W."/>
            <person name="Tsubouchi T."/>
            <person name="Morono Y."/>
            <person name="Uchiyama I."/>
            <person name="Ito T."/>
            <person name="Fujiyama A."/>
            <person name="Inagaki F."/>
            <person name="Takami H."/>
        </authorList>
    </citation>
    <scope>NUCLEOTIDE SEQUENCE</scope>
    <source>
        <strain evidence="1">Expedition CK06-06</strain>
    </source>
</reference>
<protein>
    <submittedName>
        <fullName evidence="1">Uncharacterized protein</fullName>
    </submittedName>
</protein>
<dbReference type="AlphaFoldDB" id="X1JCA5"/>
<dbReference type="EMBL" id="BARU01029024">
    <property type="protein sequence ID" value="GAH75959.1"/>
    <property type="molecule type" value="Genomic_DNA"/>
</dbReference>
<name>X1JCA5_9ZZZZ</name>
<sequence>MSVELPRMFPSFDDRIEEIQPYQKALMEIGEEFAAGNFPIFELMELTIPLMNVDEDRGFSDKQKKAQRWIKDNPRLIRRILVNPAIPPIVKVPAALTVAFVAYGTGGRGPGQLTPEIQAYDESAFGAPGVGGYSII</sequence>
<accession>X1JCA5</accession>
<comment type="caution">
    <text evidence="1">The sequence shown here is derived from an EMBL/GenBank/DDBJ whole genome shotgun (WGS) entry which is preliminary data.</text>
</comment>